<reference evidence="2" key="5">
    <citation type="submission" date="2011-05" db="EMBL/GenBank/DDBJ databases">
        <authorList>
            <consortium name="VectorBase"/>
        </authorList>
    </citation>
    <scope>NUCLEOTIDE SEQUENCE</scope>
    <source>
        <strain evidence="2">PEST</strain>
    </source>
</reference>
<feature type="non-terminal residue" evidence="2">
    <location>
        <position position="1"/>
    </location>
</feature>
<dbReference type="PaxDb" id="7165-AGAP008701-PA"/>
<sequence length="192" mass="20081">PRQPPAAPARTGLHRPPPPPGCRAAPPARPLAPAGGSFPSSSRRLPTHAAPAPGRTKMRPPEDLPACPPVPLHSRQTCADRPVPMLRGRSSPSLAVCARTHRDRSPTRAQTGPPSGRSPSHLPHRLTRLPPAAPCDTSGWRRTVSLPARTHPAAWIPSPGDGAISSPPPSRLASTIGPPPLRSIWSAVSTSP</sequence>
<evidence type="ECO:0000256" key="1">
    <source>
        <dbReference type="SAM" id="MobiDB-lite"/>
    </source>
</evidence>
<reference evidence="2" key="4">
    <citation type="journal article" date="2007" name="Genome Biol.">
        <title>Update of the Anopheles gambiae PEST genome assembly.</title>
        <authorList>
            <person name="Sharakhova M.V."/>
            <person name="Hammond M.P."/>
            <person name="Lobo N.F."/>
            <person name="Krzywinski J."/>
            <person name="Unger M.F."/>
            <person name="Hillenmeyer M.E."/>
            <person name="Bruggner R.V."/>
            <person name="Birney E."/>
            <person name="Collins F.H."/>
        </authorList>
    </citation>
    <scope>NUCLEOTIDE SEQUENCE</scope>
    <source>
        <strain evidence="2">PEST</strain>
    </source>
</reference>
<comment type="caution">
    <text evidence="2">The sequence shown here is derived from an EMBL/GenBank/DDBJ whole genome shotgun (WGS) entry which is preliminary data.</text>
</comment>
<reference evidence="2" key="1">
    <citation type="journal article" date="2002" name="Science">
        <title>The genome sequence of the malaria mosquito Anopheles gambiae.</title>
        <authorList>
            <person name="Holt R.A."/>
            <person name="Subramanian G.M."/>
            <person name="Halpern A."/>
            <person name="Sutton G.G."/>
            <person name="Charlab R."/>
            <person name="Nusskern D.R."/>
            <person name="Wincker P."/>
            <person name="Clark A.G."/>
            <person name="Ribeiro J.M."/>
            <person name="Wides R."/>
            <person name="Salzberg S.L."/>
            <person name="Loftus B."/>
            <person name="Yandell M."/>
            <person name="Majoros W.H."/>
            <person name="Rusch D.B."/>
            <person name="Lai Z."/>
            <person name="Kraft C.L."/>
            <person name="Abril J.F."/>
            <person name="Anthouard V."/>
            <person name="Arensburger P."/>
            <person name="Atkinson P.W."/>
            <person name="Baden H."/>
            <person name="de Berardinis V."/>
            <person name="Baldwin D."/>
            <person name="Benes V."/>
            <person name="Biedler J."/>
            <person name="Blass C."/>
            <person name="Bolanos R."/>
            <person name="Boscus D."/>
            <person name="Barnstead M."/>
            <person name="Cai S."/>
            <person name="Center A."/>
            <person name="Chaturverdi K."/>
            <person name="Christophides G.K."/>
            <person name="Chrystal M.A."/>
            <person name="Clamp M."/>
            <person name="Cravchik A."/>
            <person name="Curwen V."/>
            <person name="Dana A."/>
            <person name="Delcher A."/>
            <person name="Dew I."/>
            <person name="Evans C.A."/>
            <person name="Flanigan M."/>
            <person name="Grundschober-Freimoser A."/>
            <person name="Friedli L."/>
            <person name="Gu Z."/>
            <person name="Guan P."/>
            <person name="Guigo R."/>
            <person name="Hillenmeyer M.E."/>
            <person name="Hladun S.L."/>
            <person name="Hogan J.R."/>
            <person name="Hong Y.S."/>
            <person name="Hoover J."/>
            <person name="Jaillon O."/>
            <person name="Ke Z."/>
            <person name="Kodira C."/>
            <person name="Kokoza E."/>
            <person name="Koutsos A."/>
            <person name="Letunic I."/>
            <person name="Levitsky A."/>
            <person name="Liang Y."/>
            <person name="Lin J.J."/>
            <person name="Lobo N.F."/>
            <person name="Lopez J.R."/>
            <person name="Malek J.A."/>
            <person name="McIntosh T.C."/>
            <person name="Meister S."/>
            <person name="Miller J."/>
            <person name="Mobarry C."/>
            <person name="Mongin E."/>
            <person name="Murphy S.D."/>
            <person name="O'Brochta D.A."/>
            <person name="Pfannkoch C."/>
            <person name="Qi R."/>
            <person name="Regier M.A."/>
            <person name="Remington K."/>
            <person name="Shao H."/>
            <person name="Sharakhova M.V."/>
            <person name="Sitter C.D."/>
            <person name="Shetty J."/>
            <person name="Smith T.J."/>
            <person name="Strong R."/>
            <person name="Sun J."/>
            <person name="Thomasova D."/>
            <person name="Ton L.Q."/>
            <person name="Topalis P."/>
            <person name="Tu Z."/>
            <person name="Unger M.F."/>
            <person name="Walenz B."/>
            <person name="Wang A."/>
            <person name="Wang J."/>
            <person name="Wang M."/>
            <person name="Wang X."/>
            <person name="Woodford K.J."/>
            <person name="Wortman J.R."/>
            <person name="Wu M."/>
            <person name="Yao A."/>
            <person name="Zdobnov E.M."/>
            <person name="Zhang H."/>
            <person name="Zhao Q."/>
            <person name="Zhao S."/>
            <person name="Zhu S.C."/>
            <person name="Zhimulev I."/>
            <person name="Coluzzi M."/>
            <person name="della Torre A."/>
            <person name="Roth C.W."/>
            <person name="Louis C."/>
            <person name="Kalush F."/>
            <person name="Mural R.J."/>
            <person name="Myers E.W."/>
            <person name="Adams M.D."/>
            <person name="Smith H.O."/>
            <person name="Broder S."/>
            <person name="Gardner M.J."/>
            <person name="Fraser C.M."/>
            <person name="Birney E."/>
            <person name="Bork P."/>
            <person name="Brey P.T."/>
            <person name="Venter J.C."/>
            <person name="Weissenbach J."/>
            <person name="Kafatos F.C."/>
            <person name="Collins F.H."/>
            <person name="Hoffman S.L."/>
        </authorList>
    </citation>
    <scope>NUCLEOTIDE SEQUENCE [LARGE SCALE GENOMIC DNA]</scope>
    <source>
        <strain evidence="2">PEST</strain>
    </source>
</reference>
<dbReference type="AlphaFoldDB" id="A7UTH0"/>
<feature type="region of interest" description="Disordered" evidence="1">
    <location>
        <begin position="1"/>
        <end position="192"/>
    </location>
</feature>
<feature type="non-terminal residue" evidence="2">
    <location>
        <position position="192"/>
    </location>
</feature>
<proteinExistence type="predicted"/>
<reference evidence="2" key="3">
    <citation type="journal article" date="2004" name="Trends Parasitol.">
        <title>The Anopheles gambiae genome: an update.</title>
        <authorList>
            <person name="Mongin E."/>
            <person name="Louis C."/>
            <person name="Holt R.A."/>
            <person name="Birney E."/>
            <person name="Collins F.H."/>
        </authorList>
    </citation>
    <scope>NUCLEOTIDE SEQUENCE</scope>
    <source>
        <strain evidence="2">PEST</strain>
    </source>
</reference>
<reference evidence="2" key="2">
    <citation type="submission" date="2002-03" db="EMBL/GenBank/DDBJ databases">
        <authorList>
            <consortium name="The Anopheles Genome Sequencing Consortium"/>
        </authorList>
    </citation>
    <scope>NUCLEOTIDE SEQUENCE</scope>
    <source>
        <strain evidence="2">PEST</strain>
    </source>
</reference>
<protein>
    <submittedName>
        <fullName evidence="2">AGAP008701-PA</fullName>
    </submittedName>
</protein>
<accession>A7UTH0</accession>
<gene>
    <name evidence="2" type="ORF">AgaP_AGAP008701</name>
</gene>
<evidence type="ECO:0000313" key="2">
    <source>
        <dbReference type="EMBL" id="EDO64010.1"/>
    </source>
</evidence>
<dbReference type="EMBL" id="AAAB01008944">
    <property type="protein sequence ID" value="EDO64010.1"/>
    <property type="molecule type" value="Genomic_DNA"/>
</dbReference>
<feature type="compositionally biased region" description="Low complexity" evidence="1">
    <location>
        <begin position="22"/>
        <end position="36"/>
    </location>
</feature>
<dbReference type="HOGENOM" id="CLU_1418374_0_0_1"/>
<organism evidence="2">
    <name type="scientific">Anopheles gambiae</name>
    <name type="common">African malaria mosquito</name>
    <dbReference type="NCBI Taxonomy" id="7165"/>
    <lineage>
        <taxon>Eukaryota</taxon>
        <taxon>Metazoa</taxon>
        <taxon>Ecdysozoa</taxon>
        <taxon>Arthropoda</taxon>
        <taxon>Hexapoda</taxon>
        <taxon>Insecta</taxon>
        <taxon>Pterygota</taxon>
        <taxon>Neoptera</taxon>
        <taxon>Endopterygota</taxon>
        <taxon>Diptera</taxon>
        <taxon>Nematocera</taxon>
        <taxon>Culicoidea</taxon>
        <taxon>Culicidae</taxon>
        <taxon>Anophelinae</taxon>
        <taxon>Anopheles</taxon>
    </lineage>
</organism>
<name>A7UTH0_ANOGA</name>